<feature type="region of interest" description="Disordered" evidence="1">
    <location>
        <begin position="1"/>
        <end position="137"/>
    </location>
</feature>
<evidence type="ECO:0000259" key="2">
    <source>
        <dbReference type="Pfam" id="PF00117"/>
    </source>
</evidence>
<evidence type="ECO:0000313" key="3">
    <source>
        <dbReference type="EMBL" id="EPQ25925.1"/>
    </source>
</evidence>
<feature type="compositionally biased region" description="Low complexity" evidence="1">
    <location>
        <begin position="52"/>
        <end position="82"/>
    </location>
</feature>
<dbReference type="RefSeq" id="XP_007882332.1">
    <property type="nucleotide sequence ID" value="XM_007884141.1"/>
</dbReference>
<dbReference type="SUPFAM" id="SSF52317">
    <property type="entry name" value="Class I glutamine amidotransferase-like"/>
    <property type="match status" value="1"/>
</dbReference>
<evidence type="ECO:0000256" key="1">
    <source>
        <dbReference type="SAM" id="MobiDB-lite"/>
    </source>
</evidence>
<dbReference type="Pfam" id="PF00117">
    <property type="entry name" value="GATase"/>
    <property type="match status" value="1"/>
</dbReference>
<dbReference type="PANTHER" id="PTHR42695:SF5">
    <property type="entry name" value="GLUTAMINE AMIDOTRANSFERASE YLR126C-RELATED"/>
    <property type="match status" value="1"/>
</dbReference>
<sequence length="443" mass="49272">MAQSGPAAREAAYDTIRQVAESIPGGEKLIPAVDQHGRPNTPPQDRKKKKQSSSSGDADSHSSGAATPSSSKQQQQQQQQSQPNGKYRQQDSNGRDGAEGGRSSSQSQSQSPIESSDDEHISRIVNREEGSEHNDRQRSLTVAFMKCDEIHESAKEVHGGYEDVIHNLFEPILKERTQASKIQDKSRLELRTLVFDARKREYPSERQLRTTIDAVVISGSFQDGASEDTRWILRLAGFLIKLYDEFPRIRIIGICFGLQIIARAFGPNRIVMNPKGHEIGSTKLHLTELGKRILHPPHEVGHEGHEGGAGREARDHIMLQQVHGDIVEGEVPQDFELLAWSDQTPIQAIAHLYPADAEIPKFLHTTLAEETEAGPPSPWNRVHVFGIQGHPEWDESIILPIIDAYEEKGTLTSQQADEARKRTRLEHDGRNVGRALLAVLGFV</sequence>
<dbReference type="eggNOG" id="KOG3179">
    <property type="taxonomic scope" value="Eukaryota"/>
</dbReference>
<dbReference type="Proteomes" id="UP000053664">
    <property type="component" value="Unassembled WGS sequence"/>
</dbReference>
<dbReference type="PROSITE" id="PS51273">
    <property type="entry name" value="GATASE_TYPE_1"/>
    <property type="match status" value="1"/>
</dbReference>
<dbReference type="GO" id="GO:0005829">
    <property type="term" value="C:cytosol"/>
    <property type="evidence" value="ECO:0007669"/>
    <property type="project" value="TreeGrafter"/>
</dbReference>
<feature type="compositionally biased region" description="Basic and acidic residues" evidence="1">
    <location>
        <begin position="118"/>
        <end position="137"/>
    </location>
</feature>
<feature type="domain" description="Glutamine amidotransferase" evidence="2">
    <location>
        <begin position="205"/>
        <end position="351"/>
    </location>
</feature>
<proteinExistence type="predicted"/>
<dbReference type="PANTHER" id="PTHR42695">
    <property type="entry name" value="GLUTAMINE AMIDOTRANSFERASE YLR126C-RELATED"/>
    <property type="match status" value="1"/>
</dbReference>
<dbReference type="InterPro" id="IPR044992">
    <property type="entry name" value="ChyE-like"/>
</dbReference>
<dbReference type="KEGG" id="pfp:PFL1_06599"/>
<dbReference type="GO" id="GO:0005634">
    <property type="term" value="C:nucleus"/>
    <property type="evidence" value="ECO:0007669"/>
    <property type="project" value="TreeGrafter"/>
</dbReference>
<dbReference type="AlphaFoldDB" id="A0A061H2A9"/>
<evidence type="ECO:0000313" key="4">
    <source>
        <dbReference type="Proteomes" id="UP000053664"/>
    </source>
</evidence>
<dbReference type="EMBL" id="KE361649">
    <property type="protein sequence ID" value="EPQ25925.1"/>
    <property type="molecule type" value="Genomic_DNA"/>
</dbReference>
<organism evidence="3 4">
    <name type="scientific">Pseudozyma flocculosa PF-1</name>
    <dbReference type="NCBI Taxonomy" id="1277687"/>
    <lineage>
        <taxon>Eukaryota</taxon>
        <taxon>Fungi</taxon>
        <taxon>Dikarya</taxon>
        <taxon>Basidiomycota</taxon>
        <taxon>Ustilaginomycotina</taxon>
        <taxon>Ustilaginomycetes</taxon>
        <taxon>Ustilaginales</taxon>
        <taxon>Ustilaginaceae</taxon>
        <taxon>Pseudozyma</taxon>
    </lineage>
</organism>
<dbReference type="InterPro" id="IPR029062">
    <property type="entry name" value="Class_I_gatase-like"/>
</dbReference>
<dbReference type="Gene3D" id="3.40.50.880">
    <property type="match status" value="1"/>
</dbReference>
<name>A0A061H2A9_9BASI</name>
<dbReference type="GeneID" id="19320671"/>
<accession>A0A061H2A9</accession>
<protein>
    <recommendedName>
        <fullName evidence="2">Glutamine amidotransferase domain-containing protein</fullName>
    </recommendedName>
</protein>
<dbReference type="HOGENOM" id="CLU_618375_0_0_1"/>
<reference evidence="3 4" key="1">
    <citation type="journal article" date="2013" name="Plant Cell">
        <title>The transition from a phytopathogenic smut ancestor to an anamorphic biocontrol agent deciphered by comparative whole-genome analysis.</title>
        <authorList>
            <person name="Lefebvre F."/>
            <person name="Joly D.L."/>
            <person name="Labbe C."/>
            <person name="Teichmann B."/>
            <person name="Linning R."/>
            <person name="Belzile F."/>
            <person name="Bakkeren G."/>
            <person name="Belanger R.R."/>
        </authorList>
    </citation>
    <scope>NUCLEOTIDE SEQUENCE [LARGE SCALE GENOMIC DNA]</scope>
    <source>
        <strain evidence="3 4">PF-1</strain>
    </source>
</reference>
<gene>
    <name evidence="3" type="ORF">PFL1_06599</name>
</gene>
<dbReference type="InterPro" id="IPR017926">
    <property type="entry name" value="GATASE"/>
</dbReference>